<accession>A0ABP5VV12</accession>
<feature type="domain" description="ER-bound oxygenase mpaB/mpaB'/Rubber oxygenase catalytic" evidence="2">
    <location>
        <begin position="40"/>
        <end position="262"/>
    </location>
</feature>
<dbReference type="PANTHER" id="PTHR36151:SF3">
    <property type="entry name" value="ER-BOUND OXYGENASE MPAB_MPAB'_RUBBER OXYGENASE CATALYTIC DOMAIN-CONTAINING PROTEIN"/>
    <property type="match status" value="1"/>
</dbReference>
<keyword evidence="4" id="KW-1185">Reference proteome</keyword>
<feature type="region of interest" description="Disordered" evidence="1">
    <location>
        <begin position="1"/>
        <end position="25"/>
    </location>
</feature>
<name>A0ABP5VV12_9ACTN</name>
<proteinExistence type="predicted"/>
<comment type="caution">
    <text evidence="3">The sequence shown here is derived from an EMBL/GenBank/DDBJ whole genome shotgun (WGS) entry which is preliminary data.</text>
</comment>
<dbReference type="Proteomes" id="UP001501231">
    <property type="component" value="Unassembled WGS sequence"/>
</dbReference>
<evidence type="ECO:0000256" key="1">
    <source>
        <dbReference type="SAM" id="MobiDB-lite"/>
    </source>
</evidence>
<evidence type="ECO:0000259" key="2">
    <source>
        <dbReference type="Pfam" id="PF09995"/>
    </source>
</evidence>
<evidence type="ECO:0000313" key="4">
    <source>
        <dbReference type="Proteomes" id="UP001501231"/>
    </source>
</evidence>
<sequence length="296" mass="33148">MAAGAADRLDVPGGRPLPAGGNTGVAGEAPYVVRNALSWFALGAASANVVMQLSRLPVGRGVAESKVDSGRLDKHPIKRGRTTLSYVAVAWHGTDRERAWIREEVGRSHRPVRSDASSPVKYNAFDRELQLWVAACLYKGTEDVLNALYGPLGDAALDDLYRHAARFGTTLQVPADMWPADRQAFAEYWKDSLGKLEMDRVTRGYLRAMVDLSFLPAPARWTLGRFSRFVTMGFLPPEFREELGLPWSERSQARFEGFTRRAALLNRALPRPLRAFPWNLYLRDARRRHAKGRPFV</sequence>
<dbReference type="Pfam" id="PF09995">
    <property type="entry name" value="MPAB_Lcp_cat"/>
    <property type="match status" value="1"/>
</dbReference>
<reference evidence="4" key="1">
    <citation type="journal article" date="2019" name="Int. J. Syst. Evol. Microbiol.">
        <title>The Global Catalogue of Microorganisms (GCM) 10K type strain sequencing project: providing services to taxonomists for standard genome sequencing and annotation.</title>
        <authorList>
            <consortium name="The Broad Institute Genomics Platform"/>
            <consortium name="The Broad Institute Genome Sequencing Center for Infectious Disease"/>
            <person name="Wu L."/>
            <person name="Ma J."/>
        </authorList>
    </citation>
    <scope>NUCLEOTIDE SEQUENCE [LARGE SCALE GENOMIC DNA]</scope>
    <source>
        <strain evidence="4">JCM 3325</strain>
    </source>
</reference>
<dbReference type="RefSeq" id="WP_344588680.1">
    <property type="nucleotide sequence ID" value="NZ_BAAARW010000008.1"/>
</dbReference>
<gene>
    <name evidence="3" type="ORF">GCM10010191_22520</name>
</gene>
<dbReference type="InterPro" id="IPR018713">
    <property type="entry name" value="MPAB/Lcp_cat_dom"/>
</dbReference>
<organism evidence="3 4">
    <name type="scientific">Actinomadura vinacea</name>
    <dbReference type="NCBI Taxonomy" id="115336"/>
    <lineage>
        <taxon>Bacteria</taxon>
        <taxon>Bacillati</taxon>
        <taxon>Actinomycetota</taxon>
        <taxon>Actinomycetes</taxon>
        <taxon>Streptosporangiales</taxon>
        <taxon>Thermomonosporaceae</taxon>
        <taxon>Actinomadura</taxon>
    </lineage>
</organism>
<protein>
    <submittedName>
        <fullName evidence="3">Oxygenase MpaB family protein</fullName>
    </submittedName>
</protein>
<dbReference type="PANTHER" id="PTHR36151">
    <property type="entry name" value="BLR2777 PROTEIN"/>
    <property type="match status" value="1"/>
</dbReference>
<dbReference type="EMBL" id="BAAARW010000008">
    <property type="protein sequence ID" value="GAA2412520.1"/>
    <property type="molecule type" value="Genomic_DNA"/>
</dbReference>
<evidence type="ECO:0000313" key="3">
    <source>
        <dbReference type="EMBL" id="GAA2412520.1"/>
    </source>
</evidence>